<accession>A0A7R7MRC9</accession>
<feature type="transmembrane region" description="Helical" evidence="7">
    <location>
        <begin position="66"/>
        <end position="85"/>
    </location>
</feature>
<dbReference type="GO" id="GO:0035556">
    <property type="term" value="P:intracellular signal transduction"/>
    <property type="evidence" value="ECO:0007669"/>
    <property type="project" value="InterPro"/>
</dbReference>
<evidence type="ECO:0000256" key="5">
    <source>
        <dbReference type="ARBA" id="ARBA00022989"/>
    </source>
</evidence>
<keyword evidence="4 7" id="KW-0812">Transmembrane</keyword>
<keyword evidence="5 7" id="KW-1133">Transmembrane helix</keyword>
<evidence type="ECO:0000313" key="10">
    <source>
        <dbReference type="EMBL" id="BCO98580.1"/>
    </source>
</evidence>
<feature type="transmembrane region" description="Helical" evidence="7">
    <location>
        <begin position="116"/>
        <end position="133"/>
    </location>
</feature>
<organism evidence="10 11">
    <name type="scientific">Mycobacterium intracellulare</name>
    <dbReference type="NCBI Taxonomy" id="1767"/>
    <lineage>
        <taxon>Bacteria</taxon>
        <taxon>Bacillati</taxon>
        <taxon>Actinomycetota</taxon>
        <taxon>Actinomycetes</taxon>
        <taxon>Mycobacteriales</taxon>
        <taxon>Mycobacteriaceae</taxon>
        <taxon>Mycobacterium</taxon>
        <taxon>Mycobacterium avium complex (MAC)</taxon>
    </lineage>
</organism>
<reference evidence="10 11" key="1">
    <citation type="submission" date="2020-12" db="EMBL/GenBank/DDBJ databases">
        <title>Genome sequence of clinical Mycobacterium intracellulare strains.</title>
        <authorList>
            <person name="Tateishi Y."/>
            <person name="Matsumoto S."/>
            <person name="Fukushima Y."/>
            <person name="Nakajima C."/>
            <person name="Suzuki Y."/>
        </authorList>
    </citation>
    <scope>NUCLEOTIDE SEQUENCE [LARGE SCALE GENOMIC DNA]</scope>
    <source>
        <strain evidence="10 11">M018</strain>
    </source>
</reference>
<feature type="transmembrane region" description="Helical" evidence="7">
    <location>
        <begin position="20"/>
        <end position="46"/>
    </location>
</feature>
<feature type="transmembrane region" description="Helical" evidence="7">
    <location>
        <begin position="230"/>
        <end position="249"/>
    </location>
</feature>
<evidence type="ECO:0000256" key="4">
    <source>
        <dbReference type="ARBA" id="ARBA00022692"/>
    </source>
</evidence>
<dbReference type="Gene3D" id="3.30.70.1230">
    <property type="entry name" value="Nucleotide cyclase"/>
    <property type="match status" value="1"/>
</dbReference>
<feature type="domain" description="Guanylate cyclase" evidence="8">
    <location>
        <begin position="334"/>
        <end position="457"/>
    </location>
</feature>
<gene>
    <name evidence="10" type="ORF">MINTM018_13500</name>
</gene>
<dbReference type="InterPro" id="IPR050697">
    <property type="entry name" value="Adenylyl/Guanylyl_Cyclase_3/4"/>
</dbReference>
<feature type="transmembrane region" description="Helical" evidence="7">
    <location>
        <begin position="185"/>
        <end position="210"/>
    </location>
</feature>
<evidence type="ECO:0000256" key="2">
    <source>
        <dbReference type="ARBA" id="ARBA00005381"/>
    </source>
</evidence>
<dbReference type="Pfam" id="PF00211">
    <property type="entry name" value="Guanylate_cyc"/>
    <property type="match status" value="1"/>
</dbReference>
<dbReference type="GO" id="GO:0004016">
    <property type="term" value="F:adenylate cyclase activity"/>
    <property type="evidence" value="ECO:0007669"/>
    <property type="project" value="UniProtKB-ARBA"/>
</dbReference>
<evidence type="ECO:0000256" key="3">
    <source>
        <dbReference type="ARBA" id="ARBA00022475"/>
    </source>
</evidence>
<dbReference type="SMART" id="SM00304">
    <property type="entry name" value="HAMP"/>
    <property type="match status" value="1"/>
</dbReference>
<comment type="similarity">
    <text evidence="2">Belongs to the adenylyl cyclase class-3 family.</text>
</comment>
<name>A0A7R7MRC9_MYCIT</name>
<dbReference type="GO" id="GO:0005886">
    <property type="term" value="C:plasma membrane"/>
    <property type="evidence" value="ECO:0007669"/>
    <property type="project" value="UniProtKB-SubCell"/>
</dbReference>
<evidence type="ECO:0000259" key="9">
    <source>
        <dbReference type="PROSITE" id="PS50885"/>
    </source>
</evidence>
<dbReference type="Gene3D" id="6.10.340.10">
    <property type="match status" value="1"/>
</dbReference>
<dbReference type="Pfam" id="PF00672">
    <property type="entry name" value="HAMP"/>
    <property type="match status" value="1"/>
</dbReference>
<dbReference type="PROSITE" id="PS50885">
    <property type="entry name" value="HAMP"/>
    <property type="match status" value="1"/>
</dbReference>
<evidence type="ECO:0000259" key="8">
    <source>
        <dbReference type="PROSITE" id="PS50125"/>
    </source>
</evidence>
<dbReference type="InterPro" id="IPR029787">
    <property type="entry name" value="Nucleotide_cyclase"/>
</dbReference>
<sequence length="511" mass="53751">MESSYPPWLSIRTSRRKAAIRLGLSYAAALTSAHLLAAGAVSLMIVSLTRNRGGDPGILSSRKNLIAVRGLVAISAIVGGVAGVLNMVPSFRWFADGAEPTPAQQRAAMRIAARQTVVQFGIWAVGGAVLVLVNFHAGGAVACVIGTAILFGGAATASMGYLITQRILRPILAASMKTAEPSSEMPGVLARVMITWVLFSALPIAGIALIVLSRSNGWLVPKSAPIETPVLVLAVASLALGFRAMILVARSISDPVREVVIAMTEVEHGHGGALVEVYEPSEIGRLQVGFNRMVAGLEERERLRDLFGRHVGADVARQALQHDGSLSGDVRDVAVLFVDLVGSTAIAAGRRPEEVASILNDFFRIVVAAVHQQHGLINKFEGDAVLAVFGAPIDIDEPASAALATARALGTELRALPLVDFGIGVAAGAVFAGNIGAENRYEYTVIGDAVNEAARLADHAKQWDSRILASGSALALAQALEREHWATRGSAWLRGRSAMTELAEPVFDDVV</sequence>
<dbReference type="SUPFAM" id="SSF158472">
    <property type="entry name" value="HAMP domain-like"/>
    <property type="match status" value="1"/>
</dbReference>
<dbReference type="SMART" id="SM00044">
    <property type="entry name" value="CYCc"/>
    <property type="match status" value="1"/>
</dbReference>
<dbReference type="InterPro" id="IPR003660">
    <property type="entry name" value="HAMP_dom"/>
</dbReference>
<feature type="domain" description="HAMP" evidence="9">
    <location>
        <begin position="250"/>
        <end position="302"/>
    </location>
</feature>
<dbReference type="PANTHER" id="PTHR43081:SF17">
    <property type="entry name" value="BLL5647 PROTEIN"/>
    <property type="match status" value="1"/>
</dbReference>
<dbReference type="SUPFAM" id="SSF55073">
    <property type="entry name" value="Nucleotide cyclase"/>
    <property type="match status" value="1"/>
</dbReference>
<evidence type="ECO:0000256" key="7">
    <source>
        <dbReference type="SAM" id="Phobius"/>
    </source>
</evidence>
<protein>
    <submittedName>
        <fullName evidence="10">Adenylate/guanylate cyclase domain-containing protein</fullName>
    </submittedName>
</protein>
<keyword evidence="3" id="KW-1003">Cell membrane</keyword>
<evidence type="ECO:0000256" key="6">
    <source>
        <dbReference type="ARBA" id="ARBA00023136"/>
    </source>
</evidence>
<dbReference type="Proteomes" id="UP000595205">
    <property type="component" value="Chromosome"/>
</dbReference>
<dbReference type="InterPro" id="IPR001054">
    <property type="entry name" value="A/G_cyclase"/>
</dbReference>
<proteinExistence type="inferred from homology"/>
<dbReference type="PROSITE" id="PS50125">
    <property type="entry name" value="GUANYLATE_CYCLASE_2"/>
    <property type="match status" value="1"/>
</dbReference>
<keyword evidence="6 7" id="KW-0472">Membrane</keyword>
<dbReference type="PANTHER" id="PTHR43081">
    <property type="entry name" value="ADENYLATE CYCLASE, TERMINAL-DIFFERENTIATION SPECIFIC-RELATED"/>
    <property type="match status" value="1"/>
</dbReference>
<comment type="subcellular location">
    <subcellularLocation>
        <location evidence="1">Cell membrane</location>
        <topology evidence="1">Multi-pass membrane protein</topology>
    </subcellularLocation>
</comment>
<dbReference type="GO" id="GO:0006171">
    <property type="term" value="P:cAMP biosynthetic process"/>
    <property type="evidence" value="ECO:0007669"/>
    <property type="project" value="TreeGrafter"/>
</dbReference>
<dbReference type="CDD" id="cd06225">
    <property type="entry name" value="HAMP"/>
    <property type="match status" value="1"/>
</dbReference>
<dbReference type="CDD" id="cd07302">
    <property type="entry name" value="CHD"/>
    <property type="match status" value="1"/>
</dbReference>
<feature type="transmembrane region" description="Helical" evidence="7">
    <location>
        <begin position="139"/>
        <end position="164"/>
    </location>
</feature>
<evidence type="ECO:0000256" key="1">
    <source>
        <dbReference type="ARBA" id="ARBA00004651"/>
    </source>
</evidence>
<dbReference type="EMBL" id="AP024255">
    <property type="protein sequence ID" value="BCO98580.1"/>
    <property type="molecule type" value="Genomic_DNA"/>
</dbReference>
<evidence type="ECO:0000313" key="11">
    <source>
        <dbReference type="Proteomes" id="UP000595205"/>
    </source>
</evidence>
<dbReference type="AlphaFoldDB" id="A0A7R7MRC9"/>